<evidence type="ECO:0000313" key="3">
    <source>
        <dbReference type="Proteomes" id="UP000193689"/>
    </source>
</evidence>
<dbReference type="Proteomes" id="UP000193689">
    <property type="component" value="Unassembled WGS sequence"/>
</dbReference>
<keyword evidence="1" id="KW-0812">Transmembrane</keyword>
<dbReference type="RefSeq" id="XP_040715189.1">
    <property type="nucleotide sequence ID" value="XM_040863006.1"/>
</dbReference>
<accession>A0A1Y2DW55</accession>
<reference evidence="2 3" key="1">
    <citation type="submission" date="2016-07" db="EMBL/GenBank/DDBJ databases">
        <title>Pervasive Adenine N6-methylation of Active Genes in Fungi.</title>
        <authorList>
            <consortium name="DOE Joint Genome Institute"/>
            <person name="Mondo S.J."/>
            <person name="Dannebaum R.O."/>
            <person name="Kuo R.C."/>
            <person name="Labutti K."/>
            <person name="Haridas S."/>
            <person name="Kuo A."/>
            <person name="Salamov A."/>
            <person name="Ahrendt S.R."/>
            <person name="Lipzen A."/>
            <person name="Sullivan W."/>
            <person name="Andreopoulos W.B."/>
            <person name="Clum A."/>
            <person name="Lindquist E."/>
            <person name="Daum C."/>
            <person name="Ramamoorthy G.K."/>
            <person name="Gryganskyi A."/>
            <person name="Culley D."/>
            <person name="Magnuson J.K."/>
            <person name="James T.Y."/>
            <person name="O'Malley M.A."/>
            <person name="Stajich J.E."/>
            <person name="Spatafora J.W."/>
            <person name="Visel A."/>
            <person name="Grigoriev I.V."/>
        </authorList>
    </citation>
    <scope>NUCLEOTIDE SEQUENCE [LARGE SCALE GENOMIC DNA]</scope>
    <source>
        <strain evidence="2 3">CBS 129021</strain>
    </source>
</reference>
<dbReference type="AlphaFoldDB" id="A0A1Y2DW55"/>
<comment type="caution">
    <text evidence="2">The sequence shown here is derived from an EMBL/GenBank/DDBJ whole genome shotgun (WGS) entry which is preliminary data.</text>
</comment>
<dbReference type="GeneID" id="63779218"/>
<sequence>MAPGMEDPLAPPAPTDYQRRVADAGWGYFAATPMALVLWRLTAGRSKNPRLRIAARATMLPAGAIMVTWDLWDYRRCTRAVAARAEWEVVRKRMHMGAEAEARTDDMNDPWA</sequence>
<dbReference type="EMBL" id="MCFJ01000008">
    <property type="protein sequence ID" value="ORY63532.1"/>
    <property type="molecule type" value="Genomic_DNA"/>
</dbReference>
<feature type="transmembrane region" description="Helical" evidence="1">
    <location>
        <begin position="24"/>
        <end position="41"/>
    </location>
</feature>
<name>A0A1Y2DW55_9PEZI</name>
<keyword evidence="1" id="KW-0472">Membrane</keyword>
<proteinExistence type="predicted"/>
<protein>
    <submittedName>
        <fullName evidence="2">Uncharacterized protein</fullName>
    </submittedName>
</protein>
<evidence type="ECO:0000256" key="1">
    <source>
        <dbReference type="SAM" id="Phobius"/>
    </source>
</evidence>
<dbReference type="InParanoid" id="A0A1Y2DW55"/>
<gene>
    <name evidence="2" type="ORF">BCR38DRAFT_475448</name>
</gene>
<evidence type="ECO:0000313" key="2">
    <source>
        <dbReference type="EMBL" id="ORY63532.1"/>
    </source>
</evidence>
<organism evidence="2 3">
    <name type="scientific">Pseudomassariella vexata</name>
    <dbReference type="NCBI Taxonomy" id="1141098"/>
    <lineage>
        <taxon>Eukaryota</taxon>
        <taxon>Fungi</taxon>
        <taxon>Dikarya</taxon>
        <taxon>Ascomycota</taxon>
        <taxon>Pezizomycotina</taxon>
        <taxon>Sordariomycetes</taxon>
        <taxon>Xylariomycetidae</taxon>
        <taxon>Amphisphaeriales</taxon>
        <taxon>Pseudomassariaceae</taxon>
        <taxon>Pseudomassariella</taxon>
    </lineage>
</organism>
<keyword evidence="3" id="KW-1185">Reference proteome</keyword>
<keyword evidence="1" id="KW-1133">Transmembrane helix</keyword>